<dbReference type="Proteomes" id="UP001165186">
    <property type="component" value="Unassembled WGS sequence"/>
</dbReference>
<evidence type="ECO:0000313" key="1">
    <source>
        <dbReference type="EMBL" id="GME25245.1"/>
    </source>
</evidence>
<keyword evidence="2" id="KW-1185">Reference proteome</keyword>
<protein>
    <submittedName>
        <fullName evidence="1">Exo-beta-protein</fullName>
    </submittedName>
</protein>
<name>A0ACB5RXF3_9PEZI</name>
<evidence type="ECO:0000313" key="2">
    <source>
        <dbReference type="Proteomes" id="UP001165186"/>
    </source>
</evidence>
<comment type="caution">
    <text evidence="1">The sequence shown here is derived from an EMBL/GenBank/DDBJ whole genome shotgun (WGS) entry which is preliminary data.</text>
</comment>
<gene>
    <name evidence="1" type="primary">g12761</name>
    <name evidence="1" type="ORF">NpPPO83_00012761</name>
</gene>
<proteinExistence type="predicted"/>
<reference evidence="1" key="1">
    <citation type="submission" date="2024-09" db="EMBL/GenBank/DDBJ databases">
        <title>Draft Genome Sequences of Neofusicoccum parvum.</title>
        <authorList>
            <person name="Ashida A."/>
            <person name="Camagna M."/>
            <person name="Tanaka A."/>
            <person name="Takemoto D."/>
        </authorList>
    </citation>
    <scope>NUCLEOTIDE SEQUENCE</scope>
    <source>
        <strain evidence="1">PPO83</strain>
    </source>
</reference>
<dbReference type="EMBL" id="BSXG01000018">
    <property type="protein sequence ID" value="GME25245.1"/>
    <property type="molecule type" value="Genomic_DNA"/>
</dbReference>
<accession>A0ACB5RXF3</accession>
<organism evidence="1 2">
    <name type="scientific">Neofusicoccum parvum</name>
    <dbReference type="NCBI Taxonomy" id="310453"/>
    <lineage>
        <taxon>Eukaryota</taxon>
        <taxon>Fungi</taxon>
        <taxon>Dikarya</taxon>
        <taxon>Ascomycota</taxon>
        <taxon>Pezizomycotina</taxon>
        <taxon>Dothideomycetes</taxon>
        <taxon>Dothideomycetes incertae sedis</taxon>
        <taxon>Botryosphaeriales</taxon>
        <taxon>Botryosphaeriaceae</taxon>
        <taxon>Neofusicoccum</taxon>
    </lineage>
</organism>
<sequence>MRGVAIALVMLPLVVAVPEKLIRRQWDRDIASDPYWDLDSTSTPTTTAAAEEPSPPVFSQYPWPPDPLSQYFSPSPSPTCTPLTPDYPSTWWYASASLGTSPFLPPPFNTTYPVARNALSFGADPTGGVPSTSALQAAIDHGGPFAPPALRNTSFRGPDFGSTLFPAVVYLPPGTYLVDAPLQLWTGTVLAGDAVSPPVLKVAAGFAGDVVVSGREPRLPGTNGFFVGLRDVVIDSTAVEAGRGLVLVDWTVSQGTQVSGVRFEMPVGGAHVGLSTQFDYNSNIILNDLSFNGGAVGMDLSGQQFAVKSVTFNGCAVGAIVDCFDCVFVDISCMNIGGACLDGSQTSGSLTVLDSWVTNSGTLVSSYESTDGYNQLVLENIRSDGGVTIELSGKTVLSGNIPYTWIRGQMYTPGNVYPEQQQGVMVYTPRSPILLNQDRYFVMKPPTYREYSASQVLNLKSVPGFPVFGDGVTDDTESINSILTQYAGCKIIYIPAGTYVVRNTVFIPAGTRIYGDAYASVISAMGPTFADPKTPIPMVQVGAPGDVGVAQMVDMMFTVGEVLPGCKLVEVNMAGAQPGDVALVNSHVRVGGAAGSTVQTSCGGPPALCRAAWGLVHLAAWSSAYVENMWGWTADHDLDDVYTQNVATGRGMLVEATQGTWLVGTSMEHNTLYQYNFNGAENVFAAMQQSETPYWQGVNSGTVAPYPWTDDLQPSDPDFAHCGVDSSGYCGAALFEKIAGSKDLFLYGGCLWTFFTGNESEKCSYDCQQEAIDIDDASNGVYLYGTNVHKVTNMVRSGGWSIAGQSTNAGGWGGVVAAYLYNS</sequence>